<evidence type="ECO:0000256" key="3">
    <source>
        <dbReference type="ARBA" id="ARBA00022448"/>
    </source>
</evidence>
<dbReference type="SMART" id="SM01102">
    <property type="entry name" value="CRM1_C"/>
    <property type="match status" value="1"/>
</dbReference>
<dbReference type="Pfam" id="PF18784">
    <property type="entry name" value="CRM1_repeat_2"/>
    <property type="match status" value="1"/>
</dbReference>
<dbReference type="Pfam" id="PF18777">
    <property type="entry name" value="CRM1_repeat"/>
    <property type="match status" value="1"/>
</dbReference>
<dbReference type="PANTHER" id="PTHR11223">
    <property type="entry name" value="EXPORTIN 1/5"/>
    <property type="match status" value="1"/>
</dbReference>
<dbReference type="GO" id="GO:0000055">
    <property type="term" value="P:ribosomal large subunit export from nucleus"/>
    <property type="evidence" value="ECO:0007669"/>
    <property type="project" value="TreeGrafter"/>
</dbReference>
<reference evidence="7" key="2">
    <citation type="journal article" date="2023" name="Proc. Natl. Acad. Sci. U.S.A.">
        <title>A global phylogenomic analysis of the shiitake genus Lentinula.</title>
        <authorList>
            <person name="Sierra-Patev S."/>
            <person name="Min B."/>
            <person name="Naranjo-Ortiz M."/>
            <person name="Looney B."/>
            <person name="Konkel Z."/>
            <person name="Slot J.C."/>
            <person name="Sakamoto Y."/>
            <person name="Steenwyk J.L."/>
            <person name="Rokas A."/>
            <person name="Carro J."/>
            <person name="Camarero S."/>
            <person name="Ferreira P."/>
            <person name="Molpeceres G."/>
            <person name="Ruiz-Duenas F.J."/>
            <person name="Serrano A."/>
            <person name="Henrissat B."/>
            <person name="Drula E."/>
            <person name="Hughes K.W."/>
            <person name="Mata J.L."/>
            <person name="Ishikawa N.K."/>
            <person name="Vargas-Isla R."/>
            <person name="Ushijima S."/>
            <person name="Smith C.A."/>
            <person name="Donoghue J."/>
            <person name="Ahrendt S."/>
            <person name="Andreopoulos W."/>
            <person name="He G."/>
            <person name="LaButti K."/>
            <person name="Lipzen A."/>
            <person name="Ng V."/>
            <person name="Riley R."/>
            <person name="Sandor L."/>
            <person name="Barry K."/>
            <person name="Martinez A.T."/>
            <person name="Xiao Y."/>
            <person name="Gibbons J.G."/>
            <person name="Terashima K."/>
            <person name="Grigoriev I.V."/>
            <person name="Hibbett D."/>
        </authorList>
    </citation>
    <scope>NUCLEOTIDE SEQUENCE</scope>
    <source>
        <strain evidence="7">Sp2 HRB7682 ss15</strain>
    </source>
</reference>
<dbReference type="AlphaFoldDB" id="A0A9W9DPW2"/>
<dbReference type="Pfam" id="PF08767">
    <property type="entry name" value="CRM1_C"/>
    <property type="match status" value="1"/>
</dbReference>
<dbReference type="GO" id="GO:0005634">
    <property type="term" value="C:nucleus"/>
    <property type="evidence" value="ECO:0007669"/>
    <property type="project" value="UniProtKB-SubCell"/>
</dbReference>
<dbReference type="GO" id="GO:0000056">
    <property type="term" value="P:ribosomal small subunit export from nucleus"/>
    <property type="evidence" value="ECO:0007669"/>
    <property type="project" value="TreeGrafter"/>
</dbReference>
<comment type="subcellular location">
    <subcellularLocation>
        <location evidence="1">Nucleus</location>
    </subcellularLocation>
</comment>
<reference evidence="7" key="1">
    <citation type="submission" date="2022-08" db="EMBL/GenBank/DDBJ databases">
        <authorList>
            <consortium name="DOE Joint Genome Institute"/>
            <person name="Min B."/>
            <person name="Riley R."/>
            <person name="Sierra-Patev S."/>
            <person name="Naranjo-Ortiz M."/>
            <person name="Looney B."/>
            <person name="Konkel Z."/>
            <person name="Slot J.C."/>
            <person name="Sakamoto Y."/>
            <person name="Steenwyk J.L."/>
            <person name="Rokas A."/>
            <person name="Carro J."/>
            <person name="Camarero S."/>
            <person name="Ferreira P."/>
            <person name="Molpeceres G."/>
            <person name="Ruiz-Duenas F.J."/>
            <person name="Serrano A."/>
            <person name="Henrissat B."/>
            <person name="Drula E."/>
            <person name="Hughes K.W."/>
            <person name="Mata J.L."/>
            <person name="Ishikawa N.K."/>
            <person name="Vargas-Isla R."/>
            <person name="Ushijima S."/>
            <person name="Smith C.A."/>
            <person name="Ahrendt S."/>
            <person name="Andreopoulos W."/>
            <person name="He G."/>
            <person name="Labutti K."/>
            <person name="Lipzen A."/>
            <person name="Ng V."/>
            <person name="Sandor L."/>
            <person name="Barry K."/>
            <person name="Martinez A.T."/>
            <person name="Xiao Y."/>
            <person name="Gibbons J.G."/>
            <person name="Terashima K."/>
            <person name="Hibbett D.S."/>
            <person name="Grigoriev I.V."/>
        </authorList>
    </citation>
    <scope>NUCLEOTIDE SEQUENCE</scope>
    <source>
        <strain evidence="7">Sp2 HRB7682 ss15</strain>
    </source>
</reference>
<dbReference type="InterPro" id="IPR013598">
    <property type="entry name" value="Exportin-1/Importin-b-like"/>
</dbReference>
<dbReference type="Pfam" id="PF08389">
    <property type="entry name" value="Xpo1"/>
    <property type="match status" value="1"/>
</dbReference>
<keyword evidence="5" id="KW-0539">Nucleus</keyword>
<evidence type="ECO:0000259" key="6">
    <source>
        <dbReference type="PROSITE" id="PS50166"/>
    </source>
</evidence>
<dbReference type="PANTHER" id="PTHR11223:SF2">
    <property type="entry name" value="EXPORTIN-1"/>
    <property type="match status" value="1"/>
</dbReference>
<dbReference type="GO" id="GO:0031267">
    <property type="term" value="F:small GTPase binding"/>
    <property type="evidence" value="ECO:0007669"/>
    <property type="project" value="InterPro"/>
</dbReference>
<dbReference type="SMART" id="SM00913">
    <property type="entry name" value="IBN_N"/>
    <property type="match status" value="1"/>
</dbReference>
<dbReference type="EMBL" id="JANVFS010000016">
    <property type="protein sequence ID" value="KAJ4479799.1"/>
    <property type="molecule type" value="Genomic_DNA"/>
</dbReference>
<dbReference type="GO" id="GO:0005049">
    <property type="term" value="F:nuclear export signal receptor activity"/>
    <property type="evidence" value="ECO:0007669"/>
    <property type="project" value="InterPro"/>
</dbReference>
<evidence type="ECO:0000256" key="5">
    <source>
        <dbReference type="ARBA" id="ARBA00023242"/>
    </source>
</evidence>
<comment type="caution">
    <text evidence="7">The sequence shown here is derived from an EMBL/GenBank/DDBJ whole genome shotgun (WGS) entry which is preliminary data.</text>
</comment>
<keyword evidence="4" id="KW-0653">Protein transport</keyword>
<evidence type="ECO:0000256" key="4">
    <source>
        <dbReference type="ARBA" id="ARBA00022927"/>
    </source>
</evidence>
<protein>
    <submittedName>
        <fullName evidence="7">CRM1 C terminal-domain-containing protein</fullName>
    </submittedName>
</protein>
<comment type="similarity">
    <text evidence="2">Belongs to the exportin family.</text>
</comment>
<dbReference type="InterPro" id="IPR041235">
    <property type="entry name" value="Exp1_repeat_2"/>
</dbReference>
<dbReference type="GO" id="GO:0005737">
    <property type="term" value="C:cytoplasm"/>
    <property type="evidence" value="ECO:0007669"/>
    <property type="project" value="TreeGrafter"/>
</dbReference>
<dbReference type="PROSITE" id="PS50166">
    <property type="entry name" value="IMPORTIN_B_NT"/>
    <property type="match status" value="1"/>
</dbReference>
<dbReference type="Pfam" id="PF03810">
    <property type="entry name" value="IBN_N"/>
    <property type="match status" value="1"/>
</dbReference>
<dbReference type="InterPro" id="IPR011989">
    <property type="entry name" value="ARM-like"/>
</dbReference>
<dbReference type="InterPro" id="IPR001494">
    <property type="entry name" value="Importin-beta_N"/>
</dbReference>
<dbReference type="SUPFAM" id="SSF48371">
    <property type="entry name" value="ARM repeat"/>
    <property type="match status" value="1"/>
</dbReference>
<name>A0A9W9DPW2_9AGAR</name>
<evidence type="ECO:0000313" key="8">
    <source>
        <dbReference type="Proteomes" id="UP001150238"/>
    </source>
</evidence>
<evidence type="ECO:0000313" key="7">
    <source>
        <dbReference type="EMBL" id="KAJ4479799.1"/>
    </source>
</evidence>
<dbReference type="InterPro" id="IPR014877">
    <property type="entry name" value="XPO1_C_dom"/>
</dbReference>
<proteinExistence type="inferred from homology"/>
<evidence type="ECO:0000256" key="1">
    <source>
        <dbReference type="ARBA" id="ARBA00004123"/>
    </source>
</evidence>
<keyword evidence="3" id="KW-0813">Transport</keyword>
<dbReference type="InterPro" id="IPR041123">
    <property type="entry name" value="CRM1_repeat"/>
</dbReference>
<sequence length="1036" mass="117211">MEFQSICDFSQELDTSLLDRAVLSFFTGSGPERQAAQTALTQFQEHPESWTRVPEILQKSSYPQTKYIGLQILEKVISTRWKSLPDGQRQGMRNFLITITIEIASDEVKARKEKIYLNKLNLAMVQVLKQEWPHNWPTFISELVESSSTSLPLCENNMVLLRLLSEEIFDFSADQLTQAKAKELKLQLSSELSMVFKLCLEVLKEASKVSLLRATLETLGRFLSWIPLGYIFETELLQLFVERFLESAEYRNLTLKCAAEIASLPRSDVSIYDGKLKMFFMSVMTTINKLIPPSTDIASAYANASDAGQEMVVALALFLANFFSRHLPIIEEDADCEALINAHFYLIKISQVDEREVFKICLEYWLILLVGLYDEVSMIPIGTDLSRLKLRKDIYREVLSNLRLVAVGKMVKPEEVLVVENEEGEVVREYLQETDTIVLYKSMRELMVYLTHLDVVDVETILTQKMAAQIDGSEWSWGNLNTLCWAIGSISGAMDEETEKRFLVLVIRELLGLVEQKRGKDNKAIIASNIMYIVGQYPRFLKAHWRFLKTVVNKLFEFMHETHEGVQDMACDTYMKITTTCGRQFVVRQSDEKEPFIDEILRTINRITVDLSPQQVHTFYEATGVIIAEALNRAQQERLIASLMELPNGAWDTLMMQASQSATNPANTPPLLHNQESVKLLSNVIKTNVSACSSIGGEAYTPQIARIFTDMLGLYKTISGMISEVIAKEGVLMAKTPQIRQLRALKKDILKLMQTYINTVVQIEVVNENFIPPLLDAVLGDYQRNIAAARDAEVLNLMSDVVKCLGSLITPQVPPILSAVLEPTLEMITQDLTEYPDHRLYFFRLLRMIILNCFPALLSIPPEGFKLVMNSIIWAMKHSARDLGDTGLHMCFEILEAFSSSSPEVAEVANAFYSQYFLVIVQEIFYVMTDSEHKSGFSLQASVLARMFKIVNESGMPADVLNPTANVITGTSPSNMTTEFFQNYCVKLLSSAFPHVHGSHIQALVAGMNNNYNDSTQFKVGLKDFLVQMKEFSAES</sequence>
<gene>
    <name evidence="7" type="ORF">C8J55DRAFT_455848</name>
</gene>
<organism evidence="7 8">
    <name type="scientific">Lentinula lateritia</name>
    <dbReference type="NCBI Taxonomy" id="40482"/>
    <lineage>
        <taxon>Eukaryota</taxon>
        <taxon>Fungi</taxon>
        <taxon>Dikarya</taxon>
        <taxon>Basidiomycota</taxon>
        <taxon>Agaricomycotina</taxon>
        <taxon>Agaricomycetes</taxon>
        <taxon>Agaricomycetidae</taxon>
        <taxon>Agaricales</taxon>
        <taxon>Marasmiineae</taxon>
        <taxon>Omphalotaceae</taxon>
        <taxon>Lentinula</taxon>
    </lineage>
</organism>
<dbReference type="GO" id="GO:0006611">
    <property type="term" value="P:protein export from nucleus"/>
    <property type="evidence" value="ECO:0007669"/>
    <property type="project" value="InterPro"/>
</dbReference>
<dbReference type="InterPro" id="IPR040485">
    <property type="entry name" value="XPO1_repeat_3"/>
</dbReference>
<dbReference type="InterPro" id="IPR045065">
    <property type="entry name" value="XPO1/5"/>
</dbReference>
<evidence type="ECO:0000256" key="2">
    <source>
        <dbReference type="ARBA" id="ARBA00009466"/>
    </source>
</evidence>
<dbReference type="InterPro" id="IPR016024">
    <property type="entry name" value="ARM-type_fold"/>
</dbReference>
<accession>A0A9W9DPW2</accession>
<dbReference type="Gene3D" id="1.25.10.10">
    <property type="entry name" value="Leucine-rich Repeat Variant"/>
    <property type="match status" value="1"/>
</dbReference>
<feature type="domain" description="Importin N-terminal" evidence="6">
    <location>
        <begin position="36"/>
        <end position="102"/>
    </location>
</feature>
<dbReference type="FunFam" id="1.25.10.10:FF:000022">
    <property type="entry name" value="protein EXPORTIN 1A"/>
    <property type="match status" value="1"/>
</dbReference>
<dbReference type="Pfam" id="PF18787">
    <property type="entry name" value="CRM1_repeat_3"/>
    <property type="match status" value="1"/>
</dbReference>
<dbReference type="Proteomes" id="UP001150238">
    <property type="component" value="Unassembled WGS sequence"/>
</dbReference>